<dbReference type="InterPro" id="IPR007343">
    <property type="entry name" value="Uncharacterised_pept_Zn_put"/>
</dbReference>
<dbReference type="GO" id="GO:0016020">
    <property type="term" value="C:membrane"/>
    <property type="evidence" value="ECO:0007669"/>
    <property type="project" value="UniProtKB-SubCell"/>
</dbReference>
<evidence type="ECO:0000256" key="5">
    <source>
        <dbReference type="SAM" id="MobiDB-lite"/>
    </source>
</evidence>
<dbReference type="PANTHER" id="PTHR30168">
    <property type="entry name" value="PUTATIVE MEMBRANE PROTEIN YPFJ"/>
    <property type="match status" value="1"/>
</dbReference>
<dbReference type="Proteomes" id="UP000275394">
    <property type="component" value="Unassembled WGS sequence"/>
</dbReference>
<organism evidence="7 8">
    <name type="scientific">Sinobacterium caligoides</name>
    <dbReference type="NCBI Taxonomy" id="933926"/>
    <lineage>
        <taxon>Bacteria</taxon>
        <taxon>Pseudomonadati</taxon>
        <taxon>Pseudomonadota</taxon>
        <taxon>Gammaproteobacteria</taxon>
        <taxon>Cellvibrionales</taxon>
        <taxon>Spongiibacteraceae</taxon>
        <taxon>Sinobacterium</taxon>
    </lineage>
</organism>
<proteinExistence type="predicted"/>
<evidence type="ECO:0000256" key="1">
    <source>
        <dbReference type="ARBA" id="ARBA00004167"/>
    </source>
</evidence>
<sequence length="295" mass="32503">MRWRGGRKSDNIEDRRNQSRRQAAGGSLGLLMLMKVIKSKFGLTGVLLLSAGLYFLGGQDIGQIFSLVTGQNQQTQQVETPLTESESERHWRSLVSVVLAQTEDVWKQQLAPLNIQYREPTLVLYRGSTHTACGRGLAAVGPFYCPADEKVYLDLGFLDELKKLGGGGDFAAAYVIAHEIGHHVQKVSGIEKKMRQQQQQNPNQKNALSVKLELQADCYAGIWAHAVNLQHPGMISATDIERGIRTAEAIGDDNLQQRAGKIVRPDSFTHGSAKQRAHWLQVGLEKGSVAACNTF</sequence>
<evidence type="ECO:0000313" key="7">
    <source>
        <dbReference type="EMBL" id="ROS01054.1"/>
    </source>
</evidence>
<feature type="compositionally biased region" description="Basic and acidic residues" evidence="5">
    <location>
        <begin position="7"/>
        <end position="17"/>
    </location>
</feature>
<comment type="caution">
    <text evidence="7">The sequence shown here is derived from an EMBL/GenBank/DDBJ whole genome shotgun (WGS) entry which is preliminary data.</text>
</comment>
<protein>
    <recommendedName>
        <fullName evidence="9">Metalloprotease</fullName>
    </recommendedName>
</protein>
<dbReference type="Pfam" id="PF04228">
    <property type="entry name" value="Zn_peptidase"/>
    <property type="match status" value="1"/>
</dbReference>
<dbReference type="EMBL" id="RKHR01000004">
    <property type="protein sequence ID" value="ROS01054.1"/>
    <property type="molecule type" value="Genomic_DNA"/>
</dbReference>
<evidence type="ECO:0000256" key="4">
    <source>
        <dbReference type="ARBA" id="ARBA00023136"/>
    </source>
</evidence>
<evidence type="ECO:0000256" key="2">
    <source>
        <dbReference type="ARBA" id="ARBA00022692"/>
    </source>
</evidence>
<evidence type="ECO:0000256" key="6">
    <source>
        <dbReference type="SAM" id="Phobius"/>
    </source>
</evidence>
<gene>
    <name evidence="7" type="ORF">EDC56_1478</name>
</gene>
<dbReference type="PANTHER" id="PTHR30168:SF0">
    <property type="entry name" value="INNER MEMBRANE PROTEIN"/>
    <property type="match status" value="1"/>
</dbReference>
<evidence type="ECO:0008006" key="9">
    <source>
        <dbReference type="Google" id="ProtNLM"/>
    </source>
</evidence>
<comment type="subcellular location">
    <subcellularLocation>
        <location evidence="1">Membrane</location>
        <topology evidence="1">Single-pass membrane protein</topology>
    </subcellularLocation>
</comment>
<accession>A0A3N2DMM3</accession>
<feature type="region of interest" description="Disordered" evidence="5">
    <location>
        <begin position="1"/>
        <end position="20"/>
    </location>
</feature>
<dbReference type="AlphaFoldDB" id="A0A3N2DMM3"/>
<keyword evidence="2 6" id="KW-0812">Transmembrane</keyword>
<dbReference type="RefSeq" id="WP_123711892.1">
    <property type="nucleotide sequence ID" value="NZ_RKHR01000004.1"/>
</dbReference>
<dbReference type="OrthoDB" id="9774900at2"/>
<reference evidence="7 8" key="1">
    <citation type="submission" date="2018-11" db="EMBL/GenBank/DDBJ databases">
        <title>Genomic Encyclopedia of Type Strains, Phase IV (KMG-IV): sequencing the most valuable type-strain genomes for metagenomic binning, comparative biology and taxonomic classification.</title>
        <authorList>
            <person name="Goeker M."/>
        </authorList>
    </citation>
    <scope>NUCLEOTIDE SEQUENCE [LARGE SCALE GENOMIC DNA]</scope>
    <source>
        <strain evidence="7 8">DSM 100316</strain>
    </source>
</reference>
<name>A0A3N2DMM3_9GAMM</name>
<keyword evidence="3 6" id="KW-1133">Transmembrane helix</keyword>
<feature type="transmembrane region" description="Helical" evidence="6">
    <location>
        <begin position="41"/>
        <end position="57"/>
    </location>
</feature>
<keyword evidence="4 6" id="KW-0472">Membrane</keyword>
<evidence type="ECO:0000256" key="3">
    <source>
        <dbReference type="ARBA" id="ARBA00022989"/>
    </source>
</evidence>
<evidence type="ECO:0000313" key="8">
    <source>
        <dbReference type="Proteomes" id="UP000275394"/>
    </source>
</evidence>
<keyword evidence="8" id="KW-1185">Reference proteome</keyword>